<evidence type="ECO:0000313" key="2">
    <source>
        <dbReference type="EMBL" id="XBW08984.1"/>
    </source>
</evidence>
<reference evidence="2" key="1">
    <citation type="submission" date="2023-11" db="EMBL/GenBank/DDBJ databases">
        <title>Scrofimicrobium hongkongense sp. nov., isolated from a patient with peritonitis.</title>
        <authorList>
            <person name="Lao H.Y."/>
            <person name="Wong A.Y.P."/>
            <person name="Ng T.L."/>
            <person name="Wong R.Y.L."/>
            <person name="Yau M.C.Y."/>
            <person name="Lam J.Y.W."/>
            <person name="Siu G.K.H."/>
        </authorList>
    </citation>
    <scope>NUCLEOTIDE SEQUENCE</scope>
    <source>
        <strain evidence="2">R131</strain>
    </source>
</reference>
<proteinExistence type="predicted"/>
<gene>
    <name evidence="2" type="ORF">SAC06_09740</name>
</gene>
<dbReference type="RefSeq" id="WP_350259187.1">
    <property type="nucleotide sequence ID" value="NZ_CP138335.1"/>
</dbReference>
<dbReference type="SMART" id="SM01040">
    <property type="entry name" value="Bro-N"/>
    <property type="match status" value="1"/>
</dbReference>
<organism evidence="2">
    <name type="scientific">Scrofimicrobium appendicitidis</name>
    <dbReference type="NCBI Taxonomy" id="3079930"/>
    <lineage>
        <taxon>Bacteria</taxon>
        <taxon>Bacillati</taxon>
        <taxon>Actinomycetota</taxon>
        <taxon>Actinomycetes</taxon>
        <taxon>Actinomycetales</taxon>
        <taxon>Actinomycetaceae</taxon>
        <taxon>Scrofimicrobium</taxon>
    </lineage>
</organism>
<protein>
    <submittedName>
        <fullName evidence="2">BRO family protein</fullName>
    </submittedName>
</protein>
<dbReference type="InterPro" id="IPR003497">
    <property type="entry name" value="BRO_N_domain"/>
</dbReference>
<name>A0AAU7V958_9ACTO</name>
<dbReference type="AlphaFoldDB" id="A0AAU7V958"/>
<sequence>MSATTVLTDGGRRLFCGKDAATTFDFEDPTKVLEHCCRGVAEHHIIVDALGRTQDTRIITEVYLYQSVASSKLAVAERLESWVFDRASASIRRHGICAIAEPLKYANFLEEAIHTLRRVAGSSRCRKDYAQYCSVDLILRPGAKVVAAIGHDRVGTW</sequence>
<accession>A0AAU7V958</accession>
<evidence type="ECO:0000259" key="1">
    <source>
        <dbReference type="PROSITE" id="PS51750"/>
    </source>
</evidence>
<dbReference type="Pfam" id="PF02498">
    <property type="entry name" value="Bro-N"/>
    <property type="match status" value="1"/>
</dbReference>
<dbReference type="EMBL" id="CP138335">
    <property type="protein sequence ID" value="XBW08984.1"/>
    <property type="molecule type" value="Genomic_DNA"/>
</dbReference>
<dbReference type="PROSITE" id="PS51750">
    <property type="entry name" value="BRO_N"/>
    <property type="match status" value="1"/>
</dbReference>
<feature type="domain" description="Bro-N" evidence="1">
    <location>
        <begin position="1"/>
        <end position="95"/>
    </location>
</feature>
<dbReference type="KEGG" id="sapp:SAC06_09740"/>